<sequence length="134" mass="14409">MPGRSSYTADEVEACRANADALLAAWEANDVDDTTLENLVFAQAVVALDAWFAHRLRTLEGTGGNPMNEVRVLADSIVGNDGRLRLADGIRWAPERTVLRLAAGDEVLVSADDYERLAGSYLAAIEATYVDPAS</sequence>
<reference evidence="2" key="1">
    <citation type="journal article" date="2019" name="Int. J. Syst. Evol. Microbiol.">
        <title>The Global Catalogue of Microorganisms (GCM) 10K type strain sequencing project: providing services to taxonomists for standard genome sequencing and annotation.</title>
        <authorList>
            <consortium name="The Broad Institute Genomics Platform"/>
            <consortium name="The Broad Institute Genome Sequencing Center for Infectious Disease"/>
            <person name="Wu L."/>
            <person name="Ma J."/>
        </authorList>
    </citation>
    <scope>NUCLEOTIDE SEQUENCE [LARGE SCALE GENOMIC DNA]</scope>
    <source>
        <strain evidence="2">JCM 17809</strain>
    </source>
</reference>
<name>A0ABP8KDY6_9MICO</name>
<proteinExistence type="predicted"/>
<gene>
    <name evidence="1" type="ORF">GCM10023168_17360</name>
</gene>
<organism evidence="1 2">
    <name type="scientific">Fodinibacter luteus</name>
    <dbReference type="NCBI Taxonomy" id="552064"/>
    <lineage>
        <taxon>Bacteria</taxon>
        <taxon>Bacillati</taxon>
        <taxon>Actinomycetota</taxon>
        <taxon>Actinomycetes</taxon>
        <taxon>Micrococcales</taxon>
        <taxon>Intrasporangiaceae</taxon>
        <taxon>Fodinibacter (ex Wang et al. 2009)</taxon>
    </lineage>
</organism>
<evidence type="ECO:0000313" key="2">
    <source>
        <dbReference type="Proteomes" id="UP001500945"/>
    </source>
</evidence>
<dbReference type="EMBL" id="BAABGM010000011">
    <property type="protein sequence ID" value="GAA4404542.1"/>
    <property type="molecule type" value="Genomic_DNA"/>
</dbReference>
<accession>A0ABP8KDY6</accession>
<keyword evidence="2" id="KW-1185">Reference proteome</keyword>
<protein>
    <submittedName>
        <fullName evidence="1">Uncharacterized protein</fullName>
    </submittedName>
</protein>
<evidence type="ECO:0000313" key="1">
    <source>
        <dbReference type="EMBL" id="GAA4404542.1"/>
    </source>
</evidence>
<dbReference type="RefSeq" id="WP_345204708.1">
    <property type="nucleotide sequence ID" value="NZ_BAABGM010000011.1"/>
</dbReference>
<comment type="caution">
    <text evidence="1">The sequence shown here is derived from an EMBL/GenBank/DDBJ whole genome shotgun (WGS) entry which is preliminary data.</text>
</comment>
<dbReference type="Proteomes" id="UP001500945">
    <property type="component" value="Unassembled WGS sequence"/>
</dbReference>